<keyword evidence="6" id="KW-0067">ATP-binding</keyword>
<dbReference type="InterPro" id="IPR000719">
    <property type="entry name" value="Prot_kinase_dom"/>
</dbReference>
<keyword evidence="3" id="KW-0808">Transferase</keyword>
<dbReference type="GO" id="GO:0004674">
    <property type="term" value="F:protein serine/threonine kinase activity"/>
    <property type="evidence" value="ECO:0007669"/>
    <property type="project" value="UniProtKB-KW"/>
</dbReference>
<evidence type="ECO:0000259" key="7">
    <source>
        <dbReference type="PROSITE" id="PS50011"/>
    </source>
</evidence>
<comment type="caution">
    <text evidence="8">The sequence shown here is derived from an EMBL/GenBank/DDBJ whole genome shotgun (WGS) entry which is preliminary data.</text>
</comment>
<dbReference type="InterPro" id="IPR001245">
    <property type="entry name" value="Ser-Thr/Tyr_kinase_cat_dom"/>
</dbReference>
<keyword evidence="4" id="KW-0547">Nucleotide-binding</keyword>
<dbReference type="PROSITE" id="PS50011">
    <property type="entry name" value="PROTEIN_KINASE_DOM"/>
    <property type="match status" value="1"/>
</dbReference>
<keyword evidence="5" id="KW-0418">Kinase</keyword>
<reference evidence="8" key="1">
    <citation type="submission" date="2021-06" db="EMBL/GenBank/DDBJ databases">
        <authorList>
            <person name="Kallberg Y."/>
            <person name="Tangrot J."/>
            <person name="Rosling A."/>
        </authorList>
    </citation>
    <scope>NUCLEOTIDE SEQUENCE</scope>
    <source>
        <strain evidence="8">CL551</strain>
    </source>
</reference>
<dbReference type="Pfam" id="PF07714">
    <property type="entry name" value="PK_Tyr_Ser-Thr"/>
    <property type="match status" value="1"/>
</dbReference>
<dbReference type="PANTHER" id="PTHR46485">
    <property type="entry name" value="LIM DOMAIN KINASE 1"/>
    <property type="match status" value="1"/>
</dbReference>
<proteinExistence type="inferred from homology"/>
<evidence type="ECO:0000313" key="8">
    <source>
        <dbReference type="EMBL" id="CAG8778485.1"/>
    </source>
</evidence>
<sequence length="99" mass="11666">IFIGDGENRTSIKNFLNELKLHSNLEHDHIIKFYGISQDSESENSLYLMMEFANEGNLRNYLLKKKDNLIWEEKIRLAIQLAEGISYLHYEKNIAHLDL</sequence>
<dbReference type="AlphaFoldDB" id="A0A9N9JGW6"/>
<dbReference type="EMBL" id="CAJVPV010050870">
    <property type="protein sequence ID" value="CAG8778485.1"/>
    <property type="molecule type" value="Genomic_DNA"/>
</dbReference>
<evidence type="ECO:0000256" key="6">
    <source>
        <dbReference type="ARBA" id="ARBA00022840"/>
    </source>
</evidence>
<protein>
    <submittedName>
        <fullName evidence="8">5827_t:CDS:1</fullName>
    </submittedName>
</protein>
<dbReference type="Proteomes" id="UP000789342">
    <property type="component" value="Unassembled WGS sequence"/>
</dbReference>
<evidence type="ECO:0000256" key="3">
    <source>
        <dbReference type="ARBA" id="ARBA00022679"/>
    </source>
</evidence>
<feature type="non-terminal residue" evidence="8">
    <location>
        <position position="1"/>
    </location>
</feature>
<dbReference type="SUPFAM" id="SSF56112">
    <property type="entry name" value="Protein kinase-like (PK-like)"/>
    <property type="match status" value="1"/>
</dbReference>
<feature type="domain" description="Protein kinase" evidence="7">
    <location>
        <begin position="1"/>
        <end position="99"/>
    </location>
</feature>
<gene>
    <name evidence="8" type="ORF">AMORRO_LOCUS17115</name>
</gene>
<comment type="similarity">
    <text evidence="1">Belongs to the protein kinase superfamily. TKL Ser/Thr protein kinase family.</text>
</comment>
<evidence type="ECO:0000256" key="1">
    <source>
        <dbReference type="ARBA" id="ARBA00005843"/>
    </source>
</evidence>
<dbReference type="OrthoDB" id="6718656at2759"/>
<dbReference type="PANTHER" id="PTHR46485:SF5">
    <property type="entry name" value="CENTER DIVIDER, ISOFORM A"/>
    <property type="match status" value="1"/>
</dbReference>
<feature type="non-terminal residue" evidence="8">
    <location>
        <position position="99"/>
    </location>
</feature>
<name>A0A9N9JGW6_9GLOM</name>
<keyword evidence="9" id="KW-1185">Reference proteome</keyword>
<dbReference type="InterPro" id="IPR050940">
    <property type="entry name" value="Actin_reg-Ser/Thr_kinase"/>
</dbReference>
<organism evidence="8 9">
    <name type="scientific">Acaulospora morrowiae</name>
    <dbReference type="NCBI Taxonomy" id="94023"/>
    <lineage>
        <taxon>Eukaryota</taxon>
        <taxon>Fungi</taxon>
        <taxon>Fungi incertae sedis</taxon>
        <taxon>Mucoromycota</taxon>
        <taxon>Glomeromycotina</taxon>
        <taxon>Glomeromycetes</taxon>
        <taxon>Diversisporales</taxon>
        <taxon>Acaulosporaceae</taxon>
        <taxon>Acaulospora</taxon>
    </lineage>
</organism>
<keyword evidence="2" id="KW-0723">Serine/threonine-protein kinase</keyword>
<dbReference type="Gene3D" id="1.10.510.10">
    <property type="entry name" value="Transferase(Phosphotransferase) domain 1"/>
    <property type="match status" value="1"/>
</dbReference>
<evidence type="ECO:0000256" key="5">
    <source>
        <dbReference type="ARBA" id="ARBA00022777"/>
    </source>
</evidence>
<evidence type="ECO:0000256" key="2">
    <source>
        <dbReference type="ARBA" id="ARBA00022527"/>
    </source>
</evidence>
<evidence type="ECO:0000313" key="9">
    <source>
        <dbReference type="Proteomes" id="UP000789342"/>
    </source>
</evidence>
<accession>A0A9N9JGW6</accession>
<dbReference type="GO" id="GO:0005524">
    <property type="term" value="F:ATP binding"/>
    <property type="evidence" value="ECO:0007669"/>
    <property type="project" value="UniProtKB-KW"/>
</dbReference>
<dbReference type="InterPro" id="IPR011009">
    <property type="entry name" value="Kinase-like_dom_sf"/>
</dbReference>
<evidence type="ECO:0000256" key="4">
    <source>
        <dbReference type="ARBA" id="ARBA00022741"/>
    </source>
</evidence>